<keyword evidence="2" id="KW-1185">Reference proteome</keyword>
<protein>
    <submittedName>
        <fullName evidence="1">Uncharacterized protein</fullName>
    </submittedName>
</protein>
<gene>
    <name evidence="1" type="ORF">PYW08_005057</name>
</gene>
<organism evidence="1 2">
    <name type="scientific">Mythimna loreyi</name>
    <dbReference type="NCBI Taxonomy" id="667449"/>
    <lineage>
        <taxon>Eukaryota</taxon>
        <taxon>Metazoa</taxon>
        <taxon>Ecdysozoa</taxon>
        <taxon>Arthropoda</taxon>
        <taxon>Hexapoda</taxon>
        <taxon>Insecta</taxon>
        <taxon>Pterygota</taxon>
        <taxon>Neoptera</taxon>
        <taxon>Endopterygota</taxon>
        <taxon>Lepidoptera</taxon>
        <taxon>Glossata</taxon>
        <taxon>Ditrysia</taxon>
        <taxon>Noctuoidea</taxon>
        <taxon>Noctuidae</taxon>
        <taxon>Noctuinae</taxon>
        <taxon>Hadenini</taxon>
        <taxon>Mythimna</taxon>
    </lineage>
</organism>
<comment type="caution">
    <text evidence="1">The sequence shown here is derived from an EMBL/GenBank/DDBJ whole genome shotgun (WGS) entry which is preliminary data.</text>
</comment>
<dbReference type="EMBL" id="CM056793">
    <property type="protein sequence ID" value="KAJ8715076.1"/>
    <property type="molecule type" value="Genomic_DNA"/>
</dbReference>
<sequence>MAARFGDEEDDVLAPKEPQVTSMDPEERKAGRGLRIKRRQEALKRAEQPAEEAAAEEEPSLVEQATANAAVELQRLALDGAAKVTNVKVTTDEREVVRRNEFFTKMNSSMAKIEEEAQAAQIQYDAISANWDYMLSIKDPLDIDAEMKAQKKKCDDLLAQKDELIAQVKSDLKTMDESYYKDLEKQDNDIKELSDRIEKQITIMQRAYGKQLSLIEAAINIEREAMIDHNNKRWEALYKQCDKEEVAHLEYKFVQLDEHKLEIEAIMWEHHEKYREAKIELESLIQDLQQELEKLKATCIINTEKIGYTYQVLKKREEENVFVRSQQKRKLNKMSDVANSLRAKIRKAAEDGAIEEIKADAEIIKLMQTMDDLEKKSDHFAQVNHNKFAQVWRMSSARCLELSKELRQGEIALHAHILAEPPPPAPHRPPKSPLATYETEAKIAATAVEPKGVDPENEFEDSKDKLVQHILQLVADNTGFLVEDRLLKLISKYQLSSRNLCTLDAIFMALEIQAEEDIDLLCGTFLNYAFCPICVGLEIASENPAPAQETSPDLSKAESQGIIRRSAGAVGDSRPSIINRAHTSFVARSVSASTSRTAHIGFRNMTELSPLEQLLITEADEVMQKCGDIQSTILISSGTPEGSSVISRRTGARGVTVASHGKGGEDSAKETNPFLCPLGHVLEMEPMQVLTALSDFISLFVPPEKKKLNVILDNLQPPNFVTPSRRLTDDEIKNYWLQWKNIFPPEKDKFWDGLLTGLNNYLSILQERERIHDEVVELRRRNVALRQLVRGALPKLPTPPAKYARGFPKAFTAPTPDDAPPAYARLPPI</sequence>
<accession>A0ACC2QF45</accession>
<evidence type="ECO:0000313" key="2">
    <source>
        <dbReference type="Proteomes" id="UP001231649"/>
    </source>
</evidence>
<evidence type="ECO:0000313" key="1">
    <source>
        <dbReference type="EMBL" id="KAJ8715076.1"/>
    </source>
</evidence>
<dbReference type="Proteomes" id="UP001231649">
    <property type="component" value="Chromosome 17"/>
</dbReference>
<proteinExistence type="predicted"/>
<reference evidence="1" key="1">
    <citation type="submission" date="2023-03" db="EMBL/GenBank/DDBJ databases">
        <title>Chromosome-level genomes of two armyworms, Mythimna separata and Mythimna loreyi, provide insights into the biosynthesis and reception of sex pheromones.</title>
        <authorList>
            <person name="Zhao H."/>
        </authorList>
    </citation>
    <scope>NUCLEOTIDE SEQUENCE</scope>
    <source>
        <strain evidence="1">BeijingLab</strain>
    </source>
</reference>
<name>A0ACC2QF45_9NEOP</name>